<dbReference type="InterPro" id="IPR036397">
    <property type="entry name" value="RNaseH_sf"/>
</dbReference>
<sequence>MSSKYSLLIRLLHSIIKIQKLINLNEFFYNLSRVMSNDKECLYSNYCKELRYLSIRNTQKVLKYIFNEGKKQPWFKLNNKPTNIGLILIKDELEDNDVDNFIQKKLNLESIIYLSECNLSLEIIFKHILYDFDKECEDFKGIDMNLLKKYIPMNNINHLFSYSAFIRTQERFDISKFDSFYRPIKNTKYSLIALDCEMVETEIGVEVGKIAILDKNGSLIYNKIVKPNNLIIDFRTDYSGLTKKSFELDFISYKMLIEDLQEIIGTNTIVVGHGLENDLGALKFYTTNVIDTAYLFINSLGLKIGLNILCKKYLKYEIQKGSHNPYEDALCTLKLLDYKIQKINILLNGKRELILKKVKVIEDFDEFINSIDYENSIDSKNSILGKFEVNNFNDVSKFKDKTYLIVFYKKGNKYYIAFKNELIVKKGK</sequence>
<dbReference type="AlphaFoldDB" id="A0A1X0QL37"/>
<evidence type="ECO:0000256" key="4">
    <source>
        <dbReference type="ARBA" id="ARBA00022801"/>
    </source>
</evidence>
<organism evidence="8 9">
    <name type="scientific">Hepatospora eriocheir</name>
    <dbReference type="NCBI Taxonomy" id="1081669"/>
    <lineage>
        <taxon>Eukaryota</taxon>
        <taxon>Fungi</taxon>
        <taxon>Fungi incertae sedis</taxon>
        <taxon>Microsporidia</taxon>
        <taxon>Hepatosporidae</taxon>
        <taxon>Hepatospora</taxon>
    </lineage>
</organism>
<feature type="domain" description="Exonuclease" evidence="7">
    <location>
        <begin position="190"/>
        <end position="345"/>
    </location>
</feature>
<keyword evidence="3" id="KW-0540">Nuclease</keyword>
<dbReference type="Gene3D" id="3.30.420.10">
    <property type="entry name" value="Ribonuclease H-like superfamily/Ribonuclease H"/>
    <property type="match status" value="1"/>
</dbReference>
<dbReference type="VEuPathDB" id="MicrosporidiaDB:HERIO_410"/>
<dbReference type="CDD" id="cd06145">
    <property type="entry name" value="REX1_like"/>
    <property type="match status" value="1"/>
</dbReference>
<protein>
    <submittedName>
        <fullName evidence="8">YFE9</fullName>
    </submittedName>
</protein>
<evidence type="ECO:0000256" key="2">
    <source>
        <dbReference type="ARBA" id="ARBA00006357"/>
    </source>
</evidence>
<dbReference type="Pfam" id="PF00929">
    <property type="entry name" value="RNase_T"/>
    <property type="match status" value="1"/>
</dbReference>
<comment type="subcellular location">
    <subcellularLocation>
        <location evidence="1">Nucleus</location>
    </subcellularLocation>
</comment>
<proteinExistence type="inferred from homology"/>
<dbReference type="EMBL" id="LTAI01000016">
    <property type="protein sequence ID" value="ORE00479.1"/>
    <property type="molecule type" value="Genomic_DNA"/>
</dbReference>
<accession>A0A1X0QL37</accession>
<dbReference type="InterPro" id="IPR047021">
    <property type="entry name" value="REXO1/3/4-like"/>
</dbReference>
<gene>
    <name evidence="8" type="primary">YFE9</name>
    <name evidence="8" type="ORF">A0H76_591</name>
</gene>
<dbReference type="SUPFAM" id="SSF53098">
    <property type="entry name" value="Ribonuclease H-like"/>
    <property type="match status" value="1"/>
</dbReference>
<dbReference type="GO" id="GO:0004527">
    <property type="term" value="F:exonuclease activity"/>
    <property type="evidence" value="ECO:0007669"/>
    <property type="project" value="UniProtKB-KW"/>
</dbReference>
<comment type="similarity">
    <text evidence="2">Belongs to the REXO1/REXO3 family.</text>
</comment>
<dbReference type="PANTHER" id="PTHR12801">
    <property type="entry name" value="RNA EXONUCLEASE REXO1 / RECO3 FAMILY MEMBER-RELATED"/>
    <property type="match status" value="1"/>
</dbReference>
<keyword evidence="6" id="KW-0539">Nucleus</keyword>
<dbReference type="InterPro" id="IPR034922">
    <property type="entry name" value="REX1-like_exo"/>
</dbReference>
<dbReference type="GO" id="GO:0003676">
    <property type="term" value="F:nucleic acid binding"/>
    <property type="evidence" value="ECO:0007669"/>
    <property type="project" value="InterPro"/>
</dbReference>
<keyword evidence="5" id="KW-0269">Exonuclease</keyword>
<dbReference type="PANTHER" id="PTHR12801:SF115">
    <property type="entry name" value="FI18136P1-RELATED"/>
    <property type="match status" value="1"/>
</dbReference>
<name>A0A1X0QL37_9MICR</name>
<evidence type="ECO:0000256" key="5">
    <source>
        <dbReference type="ARBA" id="ARBA00022839"/>
    </source>
</evidence>
<evidence type="ECO:0000313" key="9">
    <source>
        <dbReference type="Proteomes" id="UP000192501"/>
    </source>
</evidence>
<dbReference type="InterPro" id="IPR013520">
    <property type="entry name" value="Ribonucl_H"/>
</dbReference>
<evidence type="ECO:0000313" key="8">
    <source>
        <dbReference type="EMBL" id="ORE00479.1"/>
    </source>
</evidence>
<evidence type="ECO:0000256" key="1">
    <source>
        <dbReference type="ARBA" id="ARBA00004123"/>
    </source>
</evidence>
<dbReference type="Proteomes" id="UP000192501">
    <property type="component" value="Unassembled WGS sequence"/>
</dbReference>
<dbReference type="SMART" id="SM00479">
    <property type="entry name" value="EXOIII"/>
    <property type="match status" value="1"/>
</dbReference>
<reference evidence="8 9" key="1">
    <citation type="journal article" date="2017" name="Environ. Microbiol.">
        <title>Decay of the glycolytic pathway and adaptation to intranuclear parasitism within Enterocytozoonidae microsporidia.</title>
        <authorList>
            <person name="Wiredu Boakye D."/>
            <person name="Jaroenlak P."/>
            <person name="Prachumwat A."/>
            <person name="Williams T.A."/>
            <person name="Bateman K.S."/>
            <person name="Itsathitphaisarn O."/>
            <person name="Sritunyalucksana K."/>
            <person name="Paszkiewicz K.H."/>
            <person name="Moore K.A."/>
            <person name="Stentiford G.D."/>
            <person name="Williams B.A."/>
        </authorList>
    </citation>
    <scope>NUCLEOTIDE SEQUENCE [LARGE SCALE GENOMIC DNA]</scope>
    <source>
        <strain evidence="9">canceri</strain>
    </source>
</reference>
<evidence type="ECO:0000259" key="7">
    <source>
        <dbReference type="SMART" id="SM00479"/>
    </source>
</evidence>
<evidence type="ECO:0000256" key="6">
    <source>
        <dbReference type="ARBA" id="ARBA00023242"/>
    </source>
</evidence>
<comment type="caution">
    <text evidence="8">The sequence shown here is derived from an EMBL/GenBank/DDBJ whole genome shotgun (WGS) entry which is preliminary data.</text>
</comment>
<dbReference type="InterPro" id="IPR012337">
    <property type="entry name" value="RNaseH-like_sf"/>
</dbReference>
<evidence type="ECO:0000256" key="3">
    <source>
        <dbReference type="ARBA" id="ARBA00022722"/>
    </source>
</evidence>
<dbReference type="GO" id="GO:0005634">
    <property type="term" value="C:nucleus"/>
    <property type="evidence" value="ECO:0007669"/>
    <property type="project" value="UniProtKB-SubCell"/>
</dbReference>
<keyword evidence="4" id="KW-0378">Hydrolase</keyword>
<dbReference type="VEuPathDB" id="MicrosporidiaDB:A0H76_591"/>